<dbReference type="EMBL" id="LT838272">
    <property type="protein sequence ID" value="SMB93454.1"/>
    <property type="molecule type" value="Genomic_DNA"/>
</dbReference>
<comment type="subcellular location">
    <subcellularLocation>
        <location evidence="6">Cytoplasm</location>
    </subcellularLocation>
</comment>
<keyword evidence="5 6" id="KW-0119">Carbohydrate metabolism</keyword>
<dbReference type="Pfam" id="PF05025">
    <property type="entry name" value="RbsD_FucU"/>
    <property type="match status" value="1"/>
</dbReference>
<evidence type="ECO:0000256" key="3">
    <source>
        <dbReference type="ARBA" id="ARBA00022490"/>
    </source>
</evidence>
<dbReference type="GO" id="GO:0062193">
    <property type="term" value="F:D-ribose pyranase activity"/>
    <property type="evidence" value="ECO:0007669"/>
    <property type="project" value="UniProtKB-EC"/>
</dbReference>
<evidence type="ECO:0000256" key="6">
    <source>
        <dbReference type="HAMAP-Rule" id="MF_01661"/>
    </source>
</evidence>
<feature type="active site" description="Proton donor" evidence="6">
    <location>
        <position position="25"/>
    </location>
</feature>
<dbReference type="HAMAP" id="MF_01661">
    <property type="entry name" value="D_rib_pyranase"/>
    <property type="match status" value="1"/>
</dbReference>
<dbReference type="EC" id="5.4.99.62" evidence="2 6"/>
<comment type="function">
    <text evidence="6">Catalyzes the interconversion of beta-pyran and beta-furan forms of D-ribose.</text>
</comment>
<dbReference type="InterPro" id="IPR023064">
    <property type="entry name" value="D-ribose_pyranase"/>
</dbReference>
<dbReference type="GO" id="GO:0048029">
    <property type="term" value="F:monosaccharide binding"/>
    <property type="evidence" value="ECO:0007669"/>
    <property type="project" value="InterPro"/>
</dbReference>
<feature type="binding site" evidence="6">
    <location>
        <begin position="127"/>
        <end position="129"/>
    </location>
    <ligand>
        <name>substrate</name>
    </ligand>
</feature>
<feature type="binding site" evidence="6">
    <location>
        <position position="105"/>
    </location>
    <ligand>
        <name>substrate</name>
    </ligand>
</feature>
<gene>
    <name evidence="6" type="primary">rbsD</name>
    <name evidence="7" type="ORF">SAMN00808754_0858</name>
</gene>
<comment type="subunit">
    <text evidence="6">Homodecamer.</text>
</comment>
<comment type="pathway">
    <text evidence="6">Carbohydrate metabolism; D-ribose degradation; D-ribose 5-phosphate from beta-D-ribopyranose: step 1/2.</text>
</comment>
<evidence type="ECO:0000313" key="7">
    <source>
        <dbReference type="EMBL" id="SMB93454.1"/>
    </source>
</evidence>
<dbReference type="PANTHER" id="PTHR37831:SF1">
    <property type="entry name" value="D-RIBOSE PYRANASE"/>
    <property type="match status" value="1"/>
</dbReference>
<dbReference type="Gene3D" id="3.40.1650.10">
    <property type="entry name" value="RbsD-like domain"/>
    <property type="match status" value="1"/>
</dbReference>
<dbReference type="STRING" id="698762.SAMN00808754_0858"/>
<dbReference type="GO" id="GO:0019303">
    <property type="term" value="P:D-ribose catabolic process"/>
    <property type="evidence" value="ECO:0007669"/>
    <property type="project" value="UniProtKB-UniRule"/>
</dbReference>
<dbReference type="NCBIfam" id="NF008761">
    <property type="entry name" value="PRK11797.1"/>
    <property type="match status" value="1"/>
</dbReference>
<dbReference type="Proteomes" id="UP000192569">
    <property type="component" value="Chromosome I"/>
</dbReference>
<dbReference type="SUPFAM" id="SSF102546">
    <property type="entry name" value="RbsD-like"/>
    <property type="match status" value="1"/>
</dbReference>
<keyword evidence="4 6" id="KW-0413">Isomerase</keyword>
<keyword evidence="3 6" id="KW-0963">Cytoplasm</keyword>
<sequence>MIFYKMKKTSLLNQALSEVIASMGHTDMLVVADSGLPVPKGVRRIDLALTKNVPGFMETVKVVLEELAVERAIFALEMRLKSPDLYQQLTSLLKDRDISWEEIAHEEFKARTSLAVAVVRTGEFTPYANVILQAGVVF</sequence>
<dbReference type="InterPro" id="IPR023750">
    <property type="entry name" value="RbsD-like_sf"/>
</dbReference>
<proteinExistence type="inferred from homology"/>
<reference evidence="7 8" key="1">
    <citation type="submission" date="2017-04" db="EMBL/GenBank/DDBJ databases">
        <authorList>
            <person name="Afonso C.L."/>
            <person name="Miller P.J."/>
            <person name="Scott M.A."/>
            <person name="Spackman E."/>
            <person name="Goraichik I."/>
            <person name="Dimitrov K.M."/>
            <person name="Suarez D.L."/>
            <person name="Swayne D.E."/>
        </authorList>
    </citation>
    <scope>NUCLEOTIDE SEQUENCE [LARGE SCALE GENOMIC DNA]</scope>
    <source>
        <strain evidence="7 8">ToBE</strain>
    </source>
</reference>
<organism evidence="7 8">
    <name type="scientific">Thermanaeromonas toyohensis ToBE</name>
    <dbReference type="NCBI Taxonomy" id="698762"/>
    <lineage>
        <taxon>Bacteria</taxon>
        <taxon>Bacillati</taxon>
        <taxon>Bacillota</taxon>
        <taxon>Clostridia</taxon>
        <taxon>Neomoorellales</taxon>
        <taxon>Neomoorellaceae</taxon>
        <taxon>Thermanaeromonas</taxon>
    </lineage>
</organism>
<accession>A0A1W1VKH9</accession>
<dbReference type="UniPathway" id="UPA00916">
    <property type="reaction ID" value="UER00888"/>
</dbReference>
<dbReference type="GO" id="GO:0005829">
    <property type="term" value="C:cytosol"/>
    <property type="evidence" value="ECO:0007669"/>
    <property type="project" value="TreeGrafter"/>
</dbReference>
<evidence type="ECO:0000313" key="8">
    <source>
        <dbReference type="Proteomes" id="UP000192569"/>
    </source>
</evidence>
<name>A0A1W1VKH9_9FIRM</name>
<dbReference type="AlphaFoldDB" id="A0A1W1VKH9"/>
<dbReference type="PANTHER" id="PTHR37831">
    <property type="entry name" value="D-RIBOSE PYRANASE"/>
    <property type="match status" value="1"/>
</dbReference>
<dbReference type="GO" id="GO:0016872">
    <property type="term" value="F:intramolecular lyase activity"/>
    <property type="evidence" value="ECO:0007669"/>
    <property type="project" value="UniProtKB-UniRule"/>
</dbReference>
<evidence type="ECO:0000256" key="5">
    <source>
        <dbReference type="ARBA" id="ARBA00023277"/>
    </source>
</evidence>
<comment type="similarity">
    <text evidence="6">Belongs to the RbsD / FucU family. RbsD subfamily.</text>
</comment>
<comment type="catalytic activity">
    <reaction evidence="1 6">
        <text>beta-D-ribopyranose = beta-D-ribofuranose</text>
        <dbReference type="Rhea" id="RHEA:25432"/>
        <dbReference type="ChEBI" id="CHEBI:27476"/>
        <dbReference type="ChEBI" id="CHEBI:47002"/>
        <dbReference type="EC" id="5.4.99.62"/>
    </reaction>
</comment>
<evidence type="ECO:0000256" key="2">
    <source>
        <dbReference type="ARBA" id="ARBA00012862"/>
    </source>
</evidence>
<evidence type="ECO:0000256" key="4">
    <source>
        <dbReference type="ARBA" id="ARBA00023235"/>
    </source>
</evidence>
<protein>
    <recommendedName>
        <fullName evidence="2 6">D-ribose pyranase</fullName>
        <ecNumber evidence="2 6">5.4.99.62</ecNumber>
    </recommendedName>
</protein>
<evidence type="ECO:0000256" key="1">
    <source>
        <dbReference type="ARBA" id="ARBA00000223"/>
    </source>
</evidence>
<keyword evidence="8" id="KW-1185">Reference proteome</keyword>
<dbReference type="InterPro" id="IPR007721">
    <property type="entry name" value="RbsD_FucU"/>
</dbReference>
<feature type="binding site" evidence="6">
    <location>
        <position position="33"/>
    </location>
    <ligand>
        <name>substrate</name>
    </ligand>
</feature>